<feature type="compositionally biased region" description="Polar residues" evidence="1">
    <location>
        <begin position="32"/>
        <end position="42"/>
    </location>
</feature>
<evidence type="ECO:0000256" key="1">
    <source>
        <dbReference type="SAM" id="MobiDB-lite"/>
    </source>
</evidence>
<evidence type="ECO:0000313" key="2">
    <source>
        <dbReference type="EMBL" id="KAF7782531.1"/>
    </source>
</evidence>
<organism evidence="2 3">
    <name type="scientific">Agaricus bisporus var. burnettii</name>
    <dbReference type="NCBI Taxonomy" id="192524"/>
    <lineage>
        <taxon>Eukaryota</taxon>
        <taxon>Fungi</taxon>
        <taxon>Dikarya</taxon>
        <taxon>Basidiomycota</taxon>
        <taxon>Agaricomycotina</taxon>
        <taxon>Agaricomycetes</taxon>
        <taxon>Agaricomycetidae</taxon>
        <taxon>Agaricales</taxon>
        <taxon>Agaricineae</taxon>
        <taxon>Agaricaceae</taxon>
        <taxon>Agaricus</taxon>
    </lineage>
</organism>
<feature type="compositionally biased region" description="Polar residues" evidence="1">
    <location>
        <begin position="170"/>
        <end position="182"/>
    </location>
</feature>
<gene>
    <name evidence="2" type="ORF">Agabi119p4_1907</name>
</gene>
<protein>
    <submittedName>
        <fullName evidence="2">Uncharacterized protein</fullName>
    </submittedName>
</protein>
<feature type="compositionally biased region" description="Basic and acidic residues" evidence="1">
    <location>
        <begin position="1"/>
        <end position="14"/>
    </location>
</feature>
<feature type="region of interest" description="Disordered" evidence="1">
    <location>
        <begin position="1"/>
        <end position="42"/>
    </location>
</feature>
<proteinExistence type="predicted"/>
<dbReference type="EMBL" id="JABXXO010000003">
    <property type="protein sequence ID" value="KAF7782531.1"/>
    <property type="molecule type" value="Genomic_DNA"/>
</dbReference>
<feature type="compositionally biased region" description="Low complexity" evidence="1">
    <location>
        <begin position="88"/>
        <end position="115"/>
    </location>
</feature>
<sequence>MDRQPTDYKGHSDISARWNRSRHDQSPPPWSQPNAPSRPQSMSADWASLFSAPLNPSVFAALAASGVFGHLPQGGPFNVPAFPADFHPSTSSSPAPSLSSTPGSWSQPSSSYGTSNPSHFPYKTPHPRQSPQLHKDRPSSFHGKRPTLRSFPDDTAHPLDPTSIPHGNPRYNQSKPSSSNLRHPSVQPVPYTPDLSYPAADTPRTLRSPVSAASTATESKSNMFSDLFTDDLFNPKASKLIF</sequence>
<dbReference type="Proteomes" id="UP000629468">
    <property type="component" value="Unassembled WGS sequence"/>
</dbReference>
<dbReference type="AlphaFoldDB" id="A0A8H7F826"/>
<feature type="region of interest" description="Disordered" evidence="1">
    <location>
        <begin position="88"/>
        <end position="219"/>
    </location>
</feature>
<comment type="caution">
    <text evidence="2">The sequence shown here is derived from an EMBL/GenBank/DDBJ whole genome shotgun (WGS) entry which is preliminary data.</text>
</comment>
<accession>A0A8H7F826</accession>
<evidence type="ECO:0000313" key="3">
    <source>
        <dbReference type="Proteomes" id="UP000629468"/>
    </source>
</evidence>
<reference evidence="2 3" key="1">
    <citation type="journal article" name="Sci. Rep.">
        <title>Telomere-to-telomere assembled and centromere annotated genomes of the two main subspecies of the button mushroom Agaricus bisporus reveal especially polymorphic chromosome ends.</title>
        <authorList>
            <person name="Sonnenberg A.S.M."/>
            <person name="Sedaghat-Telgerd N."/>
            <person name="Lavrijssen B."/>
            <person name="Ohm R.A."/>
            <person name="Hendrickx P.M."/>
            <person name="Scholtmeijer K."/>
            <person name="Baars J.J.P."/>
            <person name="van Peer A."/>
        </authorList>
    </citation>
    <scope>NUCLEOTIDE SEQUENCE [LARGE SCALE GENOMIC DNA]</scope>
    <source>
        <strain evidence="2 3">H119_p4</strain>
    </source>
</reference>
<name>A0A8H7F826_AGABI</name>